<evidence type="ECO:0000313" key="2">
    <source>
        <dbReference type="Proteomes" id="UP001497700"/>
    </source>
</evidence>
<dbReference type="EMBL" id="MU393527">
    <property type="protein sequence ID" value="KAI4862383.1"/>
    <property type="molecule type" value="Genomic_DNA"/>
</dbReference>
<sequence length="386" mass="38694">MGIVRISPFIAALTAATTVAAHGHVSHIVIDGLFYQGYDPTSFPYQANPPTVVGWATSQTDNGFVEPNSFANADIICHKSSVNAGGHAQVAAGSSISISWDTWPESHKGPMIDYLAACDGDCESADKAALAFFKIDEVGLIDDSASNGFWGSDVLIQNNNTWLVQIPSNIKAGNYVLRHETIALHSAGSANGAQAYPQCINLEVTGGGADVPAGTLATELYTPQDPGILVNIYTTGLAYTIPGPALIAGASSSVAQSSSAITATGTATVPGGGAAAPGTTTAAGTTTTAAAATTTAAAATSTAVVSTPTTLATSTRAAATSPTTAATTTTTTAAAATTTAAAEVGAQSLYGQCGMDAGKNYAGPTACAEGTCKSWNPYYYQCVATA</sequence>
<name>A0ACB9YT66_9PEZI</name>
<organism evidence="1 2">
    <name type="scientific">Hypoxylon rubiginosum</name>
    <dbReference type="NCBI Taxonomy" id="110542"/>
    <lineage>
        <taxon>Eukaryota</taxon>
        <taxon>Fungi</taxon>
        <taxon>Dikarya</taxon>
        <taxon>Ascomycota</taxon>
        <taxon>Pezizomycotina</taxon>
        <taxon>Sordariomycetes</taxon>
        <taxon>Xylariomycetidae</taxon>
        <taxon>Xylariales</taxon>
        <taxon>Hypoxylaceae</taxon>
        <taxon>Hypoxylon</taxon>
    </lineage>
</organism>
<comment type="caution">
    <text evidence="1">The sequence shown here is derived from an EMBL/GenBank/DDBJ whole genome shotgun (WGS) entry which is preliminary data.</text>
</comment>
<proteinExistence type="predicted"/>
<dbReference type="Proteomes" id="UP001497700">
    <property type="component" value="Unassembled WGS sequence"/>
</dbReference>
<protein>
    <submittedName>
        <fullName evidence="1">Carbohydrate-binding module family 1 protein</fullName>
    </submittedName>
</protein>
<accession>A0ACB9YT66</accession>
<evidence type="ECO:0000313" key="1">
    <source>
        <dbReference type="EMBL" id="KAI4862383.1"/>
    </source>
</evidence>
<gene>
    <name evidence="1" type="ORF">F4820DRAFT_451044</name>
</gene>
<keyword evidence="2" id="KW-1185">Reference proteome</keyword>
<reference evidence="1 2" key="1">
    <citation type="journal article" date="2022" name="New Phytol.">
        <title>Ecological generalism drives hyperdiversity of secondary metabolite gene clusters in xylarialean endophytes.</title>
        <authorList>
            <person name="Franco M.E.E."/>
            <person name="Wisecaver J.H."/>
            <person name="Arnold A.E."/>
            <person name="Ju Y.M."/>
            <person name="Slot J.C."/>
            <person name="Ahrendt S."/>
            <person name="Moore L.P."/>
            <person name="Eastman K.E."/>
            <person name="Scott K."/>
            <person name="Konkel Z."/>
            <person name="Mondo S.J."/>
            <person name="Kuo A."/>
            <person name="Hayes R.D."/>
            <person name="Haridas S."/>
            <person name="Andreopoulos B."/>
            <person name="Riley R."/>
            <person name="LaButti K."/>
            <person name="Pangilinan J."/>
            <person name="Lipzen A."/>
            <person name="Amirebrahimi M."/>
            <person name="Yan J."/>
            <person name="Adam C."/>
            <person name="Keymanesh K."/>
            <person name="Ng V."/>
            <person name="Louie K."/>
            <person name="Northen T."/>
            <person name="Drula E."/>
            <person name="Henrissat B."/>
            <person name="Hsieh H.M."/>
            <person name="Youens-Clark K."/>
            <person name="Lutzoni F."/>
            <person name="Miadlikowska J."/>
            <person name="Eastwood D.C."/>
            <person name="Hamelin R.C."/>
            <person name="Grigoriev I.V."/>
            <person name="U'Ren J.M."/>
        </authorList>
    </citation>
    <scope>NUCLEOTIDE SEQUENCE [LARGE SCALE GENOMIC DNA]</scope>
    <source>
        <strain evidence="1 2">CBS 119005</strain>
    </source>
</reference>